<dbReference type="Proteomes" id="UP000193144">
    <property type="component" value="Unassembled WGS sequence"/>
</dbReference>
<sequence>MASILKTARAFIPADFRISTWLILGASLECLAILTLPRNISVLPPLALLIYRILHGYLTATGTLPNPLNRNRTLGRTTWQIPSADNTLTPKPSSDSIVVLVLSASWSHPSGRFSPGSAQMGQYFSAMWRDAAAHREDYGFLGNTPGMVTVDDGMREDSEGVTMMYLSYWKTLEGLHKFAHGEKHMKGQLWWERTAMKTFKHLGVMHETYEVPAGNWENVFHNFKPFGIANAKFPVSVSGKEEVEWVSGLRPANGKEWKSMAARMGRKDIESTTS</sequence>
<dbReference type="STRING" id="1231657.A0A1Y2A8C7"/>
<proteinExistence type="predicted"/>
<gene>
    <name evidence="1" type="ORF">BCR34DRAFT_553445</name>
</gene>
<accession>A0A1Y2A8C7</accession>
<name>A0A1Y2A8C7_9PLEO</name>
<evidence type="ECO:0000313" key="1">
    <source>
        <dbReference type="EMBL" id="ORY18776.1"/>
    </source>
</evidence>
<keyword evidence="2" id="KW-1185">Reference proteome</keyword>
<dbReference type="Pfam" id="PF13826">
    <property type="entry name" value="Monooxy_af470-like"/>
    <property type="match status" value="1"/>
</dbReference>
<reference evidence="1 2" key="1">
    <citation type="submission" date="2016-07" db="EMBL/GenBank/DDBJ databases">
        <title>Pervasive Adenine N6-methylation of Active Genes in Fungi.</title>
        <authorList>
            <consortium name="DOE Joint Genome Institute"/>
            <person name="Mondo S.J."/>
            <person name="Dannebaum R.O."/>
            <person name="Kuo R.C."/>
            <person name="Labutti K."/>
            <person name="Haridas S."/>
            <person name="Kuo A."/>
            <person name="Salamov A."/>
            <person name="Ahrendt S.R."/>
            <person name="Lipzen A."/>
            <person name="Sullivan W."/>
            <person name="Andreopoulos W.B."/>
            <person name="Clum A."/>
            <person name="Lindquist E."/>
            <person name="Daum C."/>
            <person name="Ramamoorthy G.K."/>
            <person name="Gryganskyi A."/>
            <person name="Culley D."/>
            <person name="Magnuson J.K."/>
            <person name="James T.Y."/>
            <person name="O'Malley M.A."/>
            <person name="Stajich J.E."/>
            <person name="Spatafora J.W."/>
            <person name="Visel A."/>
            <person name="Grigoriev I.V."/>
        </authorList>
    </citation>
    <scope>NUCLEOTIDE SEQUENCE [LARGE SCALE GENOMIC DNA]</scope>
    <source>
        <strain evidence="1 2">CBS 115471</strain>
    </source>
</reference>
<protein>
    <submittedName>
        <fullName evidence="1">Uncharacterized protein</fullName>
    </submittedName>
</protein>
<dbReference type="InterPro" id="IPR025444">
    <property type="entry name" value="Monooxy_af470"/>
</dbReference>
<evidence type="ECO:0000313" key="2">
    <source>
        <dbReference type="Proteomes" id="UP000193144"/>
    </source>
</evidence>
<comment type="caution">
    <text evidence="1">The sequence shown here is derived from an EMBL/GenBank/DDBJ whole genome shotgun (WGS) entry which is preliminary data.</text>
</comment>
<organism evidence="1 2">
    <name type="scientific">Clohesyomyces aquaticus</name>
    <dbReference type="NCBI Taxonomy" id="1231657"/>
    <lineage>
        <taxon>Eukaryota</taxon>
        <taxon>Fungi</taxon>
        <taxon>Dikarya</taxon>
        <taxon>Ascomycota</taxon>
        <taxon>Pezizomycotina</taxon>
        <taxon>Dothideomycetes</taxon>
        <taxon>Pleosporomycetidae</taxon>
        <taxon>Pleosporales</taxon>
        <taxon>Lindgomycetaceae</taxon>
        <taxon>Clohesyomyces</taxon>
    </lineage>
</organism>
<dbReference type="OrthoDB" id="3202396at2759"/>
<dbReference type="AlphaFoldDB" id="A0A1Y2A8C7"/>
<dbReference type="EMBL" id="MCFA01000005">
    <property type="protein sequence ID" value="ORY18776.1"/>
    <property type="molecule type" value="Genomic_DNA"/>
</dbReference>